<feature type="domain" description="TonB-dependent receptor-like beta-barrel" evidence="14">
    <location>
        <begin position="350"/>
        <end position="766"/>
    </location>
</feature>
<dbReference type="PANTHER" id="PTHR32552">
    <property type="entry name" value="FERRICHROME IRON RECEPTOR-RELATED"/>
    <property type="match status" value="1"/>
</dbReference>
<dbReference type="AlphaFoldDB" id="A0A2K8MHZ8"/>
<dbReference type="Pfam" id="PF07715">
    <property type="entry name" value="Plug"/>
    <property type="match status" value="1"/>
</dbReference>
<name>A0A2K8MHZ8_9SPHN</name>
<dbReference type="Pfam" id="PF00593">
    <property type="entry name" value="TonB_dep_Rec_b-barrel"/>
    <property type="match status" value="1"/>
</dbReference>
<keyword evidence="8 12" id="KW-0798">TonB box</keyword>
<keyword evidence="4" id="KW-0410">Iron transport</keyword>
<comment type="similarity">
    <text evidence="11 12">Belongs to the TonB-dependent receptor family.</text>
</comment>
<evidence type="ECO:0000259" key="15">
    <source>
        <dbReference type="Pfam" id="PF07715"/>
    </source>
</evidence>
<feature type="domain" description="TonB-dependent receptor plug" evidence="15">
    <location>
        <begin position="65"/>
        <end position="177"/>
    </location>
</feature>
<feature type="signal peptide" evidence="13">
    <location>
        <begin position="1"/>
        <end position="31"/>
    </location>
</feature>
<gene>
    <name evidence="16" type="ORF">CVN68_17185</name>
</gene>
<evidence type="ECO:0000313" key="17">
    <source>
        <dbReference type="Proteomes" id="UP000229081"/>
    </source>
</evidence>
<evidence type="ECO:0000256" key="12">
    <source>
        <dbReference type="RuleBase" id="RU003357"/>
    </source>
</evidence>
<dbReference type="RefSeq" id="WP_100283282.1">
    <property type="nucleotide sequence ID" value="NZ_CP024923.1"/>
</dbReference>
<evidence type="ECO:0000256" key="5">
    <source>
        <dbReference type="ARBA" id="ARBA00022692"/>
    </source>
</evidence>
<dbReference type="Gene3D" id="2.40.170.20">
    <property type="entry name" value="TonB-dependent receptor, beta-barrel domain"/>
    <property type="match status" value="2"/>
</dbReference>
<evidence type="ECO:0000256" key="2">
    <source>
        <dbReference type="ARBA" id="ARBA00022448"/>
    </source>
</evidence>
<dbReference type="GO" id="GO:0009279">
    <property type="term" value="C:cell outer membrane"/>
    <property type="evidence" value="ECO:0007669"/>
    <property type="project" value="UniProtKB-SubCell"/>
</dbReference>
<accession>A0A2K8MHZ8</accession>
<reference evidence="16 17" key="1">
    <citation type="submission" date="2017-11" db="EMBL/GenBank/DDBJ databases">
        <title>Complete genome sequence of Sphingomonas sp. Strain Cra20, a psychrotolerant potential plant growth promoting rhizobacteria.</title>
        <authorList>
            <person name="Luo Y."/>
        </authorList>
    </citation>
    <scope>NUCLEOTIDE SEQUENCE [LARGE SCALE GENOMIC DNA]</scope>
    <source>
        <strain evidence="16 17">Cra20</strain>
    </source>
</reference>
<dbReference type="KEGG" id="sphc:CVN68_17185"/>
<dbReference type="InterPro" id="IPR039426">
    <property type="entry name" value="TonB-dep_rcpt-like"/>
</dbReference>
<dbReference type="PANTHER" id="PTHR32552:SF81">
    <property type="entry name" value="TONB-DEPENDENT OUTER MEMBRANE RECEPTOR"/>
    <property type="match status" value="1"/>
</dbReference>
<keyword evidence="9 11" id="KW-0472">Membrane</keyword>
<keyword evidence="17" id="KW-1185">Reference proteome</keyword>
<keyword evidence="13" id="KW-0732">Signal</keyword>
<dbReference type="InterPro" id="IPR012910">
    <property type="entry name" value="Plug_dom"/>
</dbReference>
<organism evidence="16 17">
    <name type="scientific">Sphingomonas psychrotolerans</name>
    <dbReference type="NCBI Taxonomy" id="1327635"/>
    <lineage>
        <taxon>Bacteria</taxon>
        <taxon>Pseudomonadati</taxon>
        <taxon>Pseudomonadota</taxon>
        <taxon>Alphaproteobacteria</taxon>
        <taxon>Sphingomonadales</taxon>
        <taxon>Sphingomonadaceae</taxon>
        <taxon>Sphingomonas</taxon>
    </lineage>
</organism>
<dbReference type="InterPro" id="IPR036942">
    <property type="entry name" value="Beta-barrel_TonB_sf"/>
</dbReference>
<dbReference type="Proteomes" id="UP000229081">
    <property type="component" value="Chromosome"/>
</dbReference>
<evidence type="ECO:0000256" key="6">
    <source>
        <dbReference type="ARBA" id="ARBA00023004"/>
    </source>
</evidence>
<keyword evidence="3 11" id="KW-1134">Transmembrane beta strand</keyword>
<keyword evidence="5 11" id="KW-0812">Transmembrane</keyword>
<comment type="subcellular location">
    <subcellularLocation>
        <location evidence="1 11">Cell outer membrane</location>
        <topology evidence="1 11">Multi-pass membrane protein</topology>
    </subcellularLocation>
</comment>
<dbReference type="PROSITE" id="PS52016">
    <property type="entry name" value="TONB_DEPENDENT_REC_3"/>
    <property type="match status" value="1"/>
</dbReference>
<evidence type="ECO:0000256" key="11">
    <source>
        <dbReference type="PROSITE-ProRule" id="PRU01360"/>
    </source>
</evidence>
<evidence type="ECO:0000313" key="16">
    <source>
        <dbReference type="EMBL" id="ATY33483.1"/>
    </source>
</evidence>
<evidence type="ECO:0000256" key="13">
    <source>
        <dbReference type="SAM" id="SignalP"/>
    </source>
</evidence>
<evidence type="ECO:0000256" key="10">
    <source>
        <dbReference type="ARBA" id="ARBA00023237"/>
    </source>
</evidence>
<dbReference type="GO" id="GO:0006826">
    <property type="term" value="P:iron ion transport"/>
    <property type="evidence" value="ECO:0007669"/>
    <property type="project" value="UniProtKB-KW"/>
</dbReference>
<evidence type="ECO:0000256" key="7">
    <source>
        <dbReference type="ARBA" id="ARBA00023065"/>
    </source>
</evidence>
<dbReference type="PROSITE" id="PS51257">
    <property type="entry name" value="PROKAR_LIPOPROTEIN"/>
    <property type="match status" value="1"/>
</dbReference>
<sequence>MIESPLRHVLSACSLASIAACLCAVAPPAIAQTAATDQQPSAESDQQDPQYGEILVTARRRAERLQDTPVAVSAFTAEMLETRQILQTQDLERVTPSLQFKPAGQLSGNSASSVVFIRGVGQVDPTAAVDPGVGIYLDEVYLGRAVGGAIDFGDIDGVEVLRGPQGTLFGRNTIGGAILVRTRQPELGVFGGKARFRVGTDNLYEGFAALNIPLGDTAAARISGGFRKRDGYVIRAFDGLDLGNDNSQSFNAAVKWAPSSAFDLFIRADYSKRREHGAPFVFAEINEQAPVAAIVSVAAGCPGATIPFAPIAPGNPRFGAPNVPLINDARCANDFQARGNYVNGGTAPVLSTSEVWGAAATANIHLTEQASIKLISAYRETESRGVRDADNTPFLMITTDVGGKSQQFSQEVQLQLDFNAVSAILGGYYFNEVTRERATVPLAFPPSPPVIRSILAGGPTSRDLQVSRLKTDSVAAFGEVSVKPATGLEISGGLRYTTDRKTYQGTVFNLFPSTLPDPSPLPTLATSQGGPLFIFNRPFARTFSALTGSASLQYRWNDAISTYASYARSFKSGGFNTRYNAAPAGNLPVPFDEEKVTSYEVGVKTQFGRVRLNLAAFQAEYQDIQLIFRQGVVPLLFNAGEARMRGVEAELSYRSPWGLTFDAAGSYLRDKIKSITPVPGATATVAPGDDLPFTPEFQGSVGISYAIELGNGMKLTPRFDGSYTAKETFITGSIRSIEEDGYFVANASATLVLGNGIEATAGIANLFDEHYLIQGNASLGTLGYAERIYARPRSWFVQLSSSF</sequence>
<evidence type="ECO:0000256" key="8">
    <source>
        <dbReference type="ARBA" id="ARBA00023077"/>
    </source>
</evidence>
<dbReference type="SUPFAM" id="SSF56935">
    <property type="entry name" value="Porins"/>
    <property type="match status" value="1"/>
</dbReference>
<evidence type="ECO:0000256" key="1">
    <source>
        <dbReference type="ARBA" id="ARBA00004571"/>
    </source>
</evidence>
<evidence type="ECO:0000259" key="14">
    <source>
        <dbReference type="Pfam" id="PF00593"/>
    </source>
</evidence>
<evidence type="ECO:0000256" key="3">
    <source>
        <dbReference type="ARBA" id="ARBA00022452"/>
    </source>
</evidence>
<dbReference type="EMBL" id="CP024923">
    <property type="protein sequence ID" value="ATY33483.1"/>
    <property type="molecule type" value="Genomic_DNA"/>
</dbReference>
<proteinExistence type="inferred from homology"/>
<keyword evidence="10 11" id="KW-0998">Cell outer membrane</keyword>
<dbReference type="OrthoDB" id="9760333at2"/>
<keyword evidence="6" id="KW-0408">Iron</keyword>
<dbReference type="InterPro" id="IPR000531">
    <property type="entry name" value="Beta-barrel_TonB"/>
</dbReference>
<evidence type="ECO:0000256" key="9">
    <source>
        <dbReference type="ARBA" id="ARBA00023136"/>
    </source>
</evidence>
<evidence type="ECO:0000256" key="4">
    <source>
        <dbReference type="ARBA" id="ARBA00022496"/>
    </source>
</evidence>
<keyword evidence="7" id="KW-0406">Ion transport</keyword>
<protein>
    <submittedName>
        <fullName evidence="16">TonB-dependent receptor</fullName>
    </submittedName>
</protein>
<keyword evidence="16" id="KW-0675">Receptor</keyword>
<feature type="chain" id="PRO_5014978896" evidence="13">
    <location>
        <begin position="32"/>
        <end position="803"/>
    </location>
</feature>
<keyword evidence="2 11" id="KW-0813">Transport</keyword>